<keyword evidence="2" id="KW-1185">Reference proteome</keyword>
<dbReference type="Proteomes" id="UP001056120">
    <property type="component" value="Linkage Group LG14"/>
</dbReference>
<dbReference type="EMBL" id="CM042031">
    <property type="protein sequence ID" value="KAI3783933.1"/>
    <property type="molecule type" value="Genomic_DNA"/>
</dbReference>
<sequence length="576" mass="65438">MKRQELIMDSFRLTSMIERTGDHKMRRMRRRERGCRGGVDKGCRGGVEERLIDMISQASEGDGDDGEMILLHNTPIELVPFVVMEYSPLSSIFLLITPLFLFFIFKQRFRSSKNLPPGPLSWPIVGNIHQIGPNPHVSISSFAREYGPLISLHLGTQLLVVASSPGAALEILKTQDRHLSGRAIPNAFEHSFSPFYLVWSADCGEHWKSLRTLCRTELFSPKALEAQSNLRDEKLAQMIDFLLGKKQEVVNIGEVVFTTMFNTISNVFFGKDFIDFEDEHGTAGGLKGKLFTLLKDGIRPNISDFFPLVRRLDLQGIRRGNLKNIRELFSFWEDIVDERRTQINSSIVVADEEKNFLDRLIENGFSNDQINICAMELFIAGVDTTTSTIEWAIAELLKNEEALSKVKEELKYKSNTKIVGELQLSNISYLNACIKETLRLHPSVPFLIPRRASEACEVMNYTIPQNTQIFVNVWAIGRDPKVWEDPLSFTPQRFIDSNLDFKGQDFEFIPFGAGRRMCPGLPAGIKSVQSILASLIKRFDWVLPNDEDPAKLDMNEKFGVTLQKEKPLQLIFKALD</sequence>
<evidence type="ECO:0000313" key="2">
    <source>
        <dbReference type="Proteomes" id="UP001056120"/>
    </source>
</evidence>
<gene>
    <name evidence="1" type="ORF">L1987_43024</name>
</gene>
<proteinExistence type="predicted"/>
<reference evidence="1 2" key="2">
    <citation type="journal article" date="2022" name="Mol. Ecol. Resour.">
        <title>The genomes of chicory, endive, great burdock and yacon provide insights into Asteraceae paleo-polyploidization history and plant inulin production.</title>
        <authorList>
            <person name="Fan W."/>
            <person name="Wang S."/>
            <person name="Wang H."/>
            <person name="Wang A."/>
            <person name="Jiang F."/>
            <person name="Liu H."/>
            <person name="Zhao H."/>
            <person name="Xu D."/>
            <person name="Zhang Y."/>
        </authorList>
    </citation>
    <scope>NUCLEOTIDE SEQUENCE [LARGE SCALE GENOMIC DNA]</scope>
    <source>
        <strain evidence="2">cv. Yunnan</strain>
        <tissue evidence="1">Leaves</tissue>
    </source>
</reference>
<reference evidence="2" key="1">
    <citation type="journal article" date="2022" name="Mol. Ecol. Resour.">
        <title>The genomes of chicory, endive, great burdock and yacon provide insights into Asteraceae palaeo-polyploidization history and plant inulin production.</title>
        <authorList>
            <person name="Fan W."/>
            <person name="Wang S."/>
            <person name="Wang H."/>
            <person name="Wang A."/>
            <person name="Jiang F."/>
            <person name="Liu H."/>
            <person name="Zhao H."/>
            <person name="Xu D."/>
            <person name="Zhang Y."/>
        </authorList>
    </citation>
    <scope>NUCLEOTIDE SEQUENCE [LARGE SCALE GENOMIC DNA]</scope>
    <source>
        <strain evidence="2">cv. Yunnan</strain>
    </source>
</reference>
<organism evidence="1 2">
    <name type="scientific">Smallanthus sonchifolius</name>
    <dbReference type="NCBI Taxonomy" id="185202"/>
    <lineage>
        <taxon>Eukaryota</taxon>
        <taxon>Viridiplantae</taxon>
        <taxon>Streptophyta</taxon>
        <taxon>Embryophyta</taxon>
        <taxon>Tracheophyta</taxon>
        <taxon>Spermatophyta</taxon>
        <taxon>Magnoliopsida</taxon>
        <taxon>eudicotyledons</taxon>
        <taxon>Gunneridae</taxon>
        <taxon>Pentapetalae</taxon>
        <taxon>asterids</taxon>
        <taxon>campanulids</taxon>
        <taxon>Asterales</taxon>
        <taxon>Asteraceae</taxon>
        <taxon>Asteroideae</taxon>
        <taxon>Heliantheae alliance</taxon>
        <taxon>Millerieae</taxon>
        <taxon>Smallanthus</taxon>
    </lineage>
</organism>
<protein>
    <submittedName>
        <fullName evidence="1">Uncharacterized protein</fullName>
    </submittedName>
</protein>
<comment type="caution">
    <text evidence="1">The sequence shown here is derived from an EMBL/GenBank/DDBJ whole genome shotgun (WGS) entry which is preliminary data.</text>
</comment>
<evidence type="ECO:0000313" key="1">
    <source>
        <dbReference type="EMBL" id="KAI3783933.1"/>
    </source>
</evidence>
<accession>A0ACB9GLJ3</accession>
<name>A0ACB9GLJ3_9ASTR</name>